<keyword evidence="3" id="KW-0732">Signal</keyword>
<dbReference type="Gene3D" id="3.90.215.10">
    <property type="entry name" value="Gamma Fibrinogen, chain A, domain 1"/>
    <property type="match status" value="1"/>
</dbReference>
<dbReference type="PROSITE" id="PS51406">
    <property type="entry name" value="FIBRINOGEN_C_2"/>
    <property type="match status" value="1"/>
</dbReference>
<dbReference type="InterPro" id="IPR037579">
    <property type="entry name" value="FIB_ANG-like"/>
</dbReference>
<evidence type="ECO:0000313" key="8">
    <source>
        <dbReference type="EMBL" id="KAK3098356.1"/>
    </source>
</evidence>
<dbReference type="PANTHER" id="PTHR47221">
    <property type="entry name" value="FIBRINOGEN ALPHA CHAIN"/>
    <property type="match status" value="1"/>
</dbReference>
<comment type="caution">
    <text evidence="8">The sequence shown here is derived from an EMBL/GenBank/DDBJ whole genome shotgun (WGS) entry which is preliminary data.</text>
</comment>
<evidence type="ECO:0000313" key="9">
    <source>
        <dbReference type="Proteomes" id="UP001186944"/>
    </source>
</evidence>
<evidence type="ECO:0000256" key="5">
    <source>
        <dbReference type="ARBA" id="ARBA00023157"/>
    </source>
</evidence>
<dbReference type="InterPro" id="IPR014716">
    <property type="entry name" value="Fibrinogen_a/b/g_C_1"/>
</dbReference>
<evidence type="ECO:0000259" key="7">
    <source>
        <dbReference type="PROSITE" id="PS51406"/>
    </source>
</evidence>
<keyword evidence="6" id="KW-0325">Glycoprotein</keyword>
<keyword evidence="4" id="KW-0175">Coiled coil</keyword>
<keyword evidence="5" id="KW-1015">Disulfide bond</keyword>
<organism evidence="8 9">
    <name type="scientific">Pinctada imbricata</name>
    <name type="common">Atlantic pearl-oyster</name>
    <name type="synonym">Pinctada martensii</name>
    <dbReference type="NCBI Taxonomy" id="66713"/>
    <lineage>
        <taxon>Eukaryota</taxon>
        <taxon>Metazoa</taxon>
        <taxon>Spiralia</taxon>
        <taxon>Lophotrochozoa</taxon>
        <taxon>Mollusca</taxon>
        <taxon>Bivalvia</taxon>
        <taxon>Autobranchia</taxon>
        <taxon>Pteriomorphia</taxon>
        <taxon>Pterioida</taxon>
        <taxon>Pterioidea</taxon>
        <taxon>Pteriidae</taxon>
        <taxon>Pinctada</taxon>
    </lineage>
</organism>
<sequence length="91" mass="10610">EDCQDVLKYSPSSRSGIYTIKPFGDVKPFPVYCEMETAGGGWTVFQRRFDGSVDFHRNWTDYRNGFGNASGEYWLGDNILQRVHYINLVFW</sequence>
<protein>
    <recommendedName>
        <fullName evidence="7">Fibrinogen C-terminal domain-containing protein</fullName>
    </recommendedName>
</protein>
<name>A0AA89C3Z4_PINIB</name>
<gene>
    <name evidence="8" type="ORF">FSP39_018734</name>
</gene>
<dbReference type="EMBL" id="VSWD01000007">
    <property type="protein sequence ID" value="KAK3098356.1"/>
    <property type="molecule type" value="Genomic_DNA"/>
</dbReference>
<evidence type="ECO:0000256" key="1">
    <source>
        <dbReference type="ARBA" id="ARBA00004613"/>
    </source>
</evidence>
<dbReference type="SUPFAM" id="SSF56496">
    <property type="entry name" value="Fibrinogen C-terminal domain-like"/>
    <property type="match status" value="1"/>
</dbReference>
<keyword evidence="9" id="KW-1185">Reference proteome</keyword>
<dbReference type="NCBIfam" id="NF040941">
    <property type="entry name" value="GGGWT_bact"/>
    <property type="match status" value="1"/>
</dbReference>
<dbReference type="Proteomes" id="UP001186944">
    <property type="component" value="Unassembled WGS sequence"/>
</dbReference>
<feature type="non-terminal residue" evidence="8">
    <location>
        <position position="1"/>
    </location>
</feature>
<dbReference type="PANTHER" id="PTHR47221:SF6">
    <property type="entry name" value="FIBRINOGEN ALPHA CHAIN"/>
    <property type="match status" value="1"/>
</dbReference>
<keyword evidence="2" id="KW-0964">Secreted</keyword>
<evidence type="ECO:0000256" key="3">
    <source>
        <dbReference type="ARBA" id="ARBA00022729"/>
    </source>
</evidence>
<accession>A0AA89C3Z4</accession>
<dbReference type="Pfam" id="PF00147">
    <property type="entry name" value="Fibrinogen_C"/>
    <property type="match status" value="1"/>
</dbReference>
<dbReference type="SMART" id="SM00186">
    <property type="entry name" value="FBG"/>
    <property type="match status" value="1"/>
</dbReference>
<evidence type="ECO:0000256" key="6">
    <source>
        <dbReference type="ARBA" id="ARBA00023180"/>
    </source>
</evidence>
<reference evidence="8" key="1">
    <citation type="submission" date="2019-08" db="EMBL/GenBank/DDBJ databases">
        <title>The improved chromosome-level genome for the pearl oyster Pinctada fucata martensii using PacBio sequencing and Hi-C.</title>
        <authorList>
            <person name="Zheng Z."/>
        </authorList>
    </citation>
    <scope>NUCLEOTIDE SEQUENCE</scope>
    <source>
        <strain evidence="8">ZZ-2019</strain>
        <tissue evidence="8">Adductor muscle</tissue>
    </source>
</reference>
<comment type="subcellular location">
    <subcellularLocation>
        <location evidence="1">Secreted</location>
    </subcellularLocation>
</comment>
<dbReference type="InterPro" id="IPR002181">
    <property type="entry name" value="Fibrinogen_a/b/g_C_dom"/>
</dbReference>
<evidence type="ECO:0000256" key="2">
    <source>
        <dbReference type="ARBA" id="ARBA00022525"/>
    </source>
</evidence>
<feature type="domain" description="Fibrinogen C-terminal" evidence="7">
    <location>
        <begin position="1"/>
        <end position="91"/>
    </location>
</feature>
<evidence type="ECO:0000256" key="4">
    <source>
        <dbReference type="ARBA" id="ARBA00023054"/>
    </source>
</evidence>
<dbReference type="AlphaFoldDB" id="A0AA89C3Z4"/>
<proteinExistence type="predicted"/>
<dbReference type="InterPro" id="IPR036056">
    <property type="entry name" value="Fibrinogen-like_C"/>
</dbReference>
<dbReference type="GO" id="GO:0005576">
    <property type="term" value="C:extracellular region"/>
    <property type="evidence" value="ECO:0007669"/>
    <property type="project" value="UniProtKB-SubCell"/>
</dbReference>